<dbReference type="Proteomes" id="UP000663908">
    <property type="component" value="Chromosome"/>
</dbReference>
<dbReference type="EMBL" id="CP071839">
    <property type="protein sequence ID" value="QTD96991.1"/>
    <property type="molecule type" value="Genomic_DNA"/>
</dbReference>
<proteinExistence type="predicted"/>
<gene>
    <name evidence="1" type="ORF">S1361_06480</name>
</gene>
<evidence type="ECO:0000313" key="2">
    <source>
        <dbReference type="Proteomes" id="UP000663908"/>
    </source>
</evidence>
<evidence type="ECO:0000313" key="1">
    <source>
        <dbReference type="EMBL" id="QTD96991.1"/>
    </source>
</evidence>
<keyword evidence="2" id="KW-1185">Reference proteome</keyword>
<protein>
    <submittedName>
        <fullName evidence="1">Uncharacterized protein</fullName>
    </submittedName>
</protein>
<name>A0ABX7TNH7_STRCY</name>
<dbReference type="InterPro" id="IPR045677">
    <property type="entry name" value="DUF6197"/>
</dbReference>
<accession>A0ABX7TNH7</accession>
<reference evidence="1 2" key="1">
    <citation type="submission" date="2021-03" db="EMBL/GenBank/DDBJ databases">
        <title>Complete genome sequence of Streptomyces cyanogenus S136, producer of anticancer angucycline landomycin A.</title>
        <authorList>
            <person name="Hrab P."/>
            <person name="Ruckert C."/>
            <person name="Busche T."/>
            <person name="Ostash I."/>
            <person name="Kalinowski J."/>
            <person name="Fedorenko V."/>
            <person name="Yushchuk O."/>
            <person name="Ostash B."/>
        </authorList>
    </citation>
    <scope>NUCLEOTIDE SEQUENCE [LARGE SCALE GENOMIC DNA]</scope>
    <source>
        <strain evidence="1 2">S136</strain>
    </source>
</reference>
<dbReference type="RefSeq" id="WP_208030881.1">
    <property type="nucleotide sequence ID" value="NZ_CP071839.1"/>
</dbReference>
<sequence length="157" mass="16958">MTTTTAPTTRPPRALTFDERLALAPLAIDARIATTPLDLADVIRLPVDTRPPAAPGPYRTPLAALLHRAAVRIETDGWATGACRDEDGRRCLVGAIRAEASSRRLADDACTLLLDVIRREFGGADDTVPSWNDRQTSPRPVLLALGRAAQLASDRNR</sequence>
<dbReference type="Pfam" id="PF19698">
    <property type="entry name" value="DUF6197"/>
    <property type="match status" value="1"/>
</dbReference>
<organism evidence="1 2">
    <name type="scientific">Streptomyces cyanogenus</name>
    <dbReference type="NCBI Taxonomy" id="80860"/>
    <lineage>
        <taxon>Bacteria</taxon>
        <taxon>Bacillati</taxon>
        <taxon>Actinomycetota</taxon>
        <taxon>Actinomycetes</taxon>
        <taxon>Kitasatosporales</taxon>
        <taxon>Streptomycetaceae</taxon>
        <taxon>Streptomyces</taxon>
    </lineage>
</organism>